<feature type="non-terminal residue" evidence="3">
    <location>
        <position position="291"/>
    </location>
</feature>
<reference evidence="3 4" key="1">
    <citation type="submission" date="2020-02" db="EMBL/GenBank/DDBJ databases">
        <authorList>
            <person name="Kim M.K."/>
        </authorList>
    </citation>
    <scope>NUCLEOTIDE SEQUENCE [LARGE SCALE GENOMIC DNA]</scope>
    <source>
        <strain evidence="3 4">BT327</strain>
    </source>
</reference>
<dbReference type="GO" id="GO:0016887">
    <property type="term" value="F:ATP hydrolysis activity"/>
    <property type="evidence" value="ECO:0007669"/>
    <property type="project" value="InterPro"/>
</dbReference>
<protein>
    <submittedName>
        <fullName evidence="3">AAA family ATPase</fullName>
    </submittedName>
</protein>
<dbReference type="RefSeq" id="WP_163917174.1">
    <property type="nucleotide sequence ID" value="NZ_JAAGWD010000023.1"/>
</dbReference>
<evidence type="ECO:0000256" key="1">
    <source>
        <dbReference type="SAM" id="Coils"/>
    </source>
</evidence>
<accession>A0A6B3LVF8</accession>
<keyword evidence="1" id="KW-0175">Coiled coil</keyword>
<evidence type="ECO:0000313" key="3">
    <source>
        <dbReference type="EMBL" id="NEM99763.1"/>
    </source>
</evidence>
<name>A0A6B3LVF8_9BACT</name>
<organism evidence="3 4">
    <name type="scientific">Pontibacter burrus</name>
    <dbReference type="NCBI Taxonomy" id="2704466"/>
    <lineage>
        <taxon>Bacteria</taxon>
        <taxon>Pseudomonadati</taxon>
        <taxon>Bacteroidota</taxon>
        <taxon>Cytophagia</taxon>
        <taxon>Cytophagales</taxon>
        <taxon>Hymenobacteraceae</taxon>
        <taxon>Pontibacter</taxon>
    </lineage>
</organism>
<dbReference type="AlphaFoldDB" id="A0A6B3LVF8"/>
<evidence type="ECO:0000259" key="2">
    <source>
        <dbReference type="Pfam" id="PF13476"/>
    </source>
</evidence>
<feature type="non-terminal residue" evidence="3">
    <location>
        <position position="1"/>
    </location>
</feature>
<dbReference type="InterPro" id="IPR038729">
    <property type="entry name" value="Rad50/SbcC_AAA"/>
</dbReference>
<comment type="caution">
    <text evidence="3">The sequence shown here is derived from an EMBL/GenBank/DDBJ whole genome shotgun (WGS) entry which is preliminary data.</text>
</comment>
<proteinExistence type="predicted"/>
<dbReference type="SUPFAM" id="SSF52540">
    <property type="entry name" value="P-loop containing nucleoside triphosphate hydrolases"/>
    <property type="match status" value="1"/>
</dbReference>
<gene>
    <name evidence="3" type="ORF">GXP69_18880</name>
</gene>
<dbReference type="InterPro" id="IPR027417">
    <property type="entry name" value="P-loop_NTPase"/>
</dbReference>
<sequence>NSFEFTEGLNIISAKNGGGKSQFFNAIYWTFFDRIYSDENNSNRKKWQPAQNLTIYPDKLALDLPVGEEFTTSVEITLDAIDYKSSSYSSSDTIRYTFTKEITFKKKPTGITYNLPAELRIEYTADGETHIVNNAERDYLLDKIFPRSIRKFMWYQGETMDQLYDFGNDITLRHAINEISYYPKYDFMHKVVKASEKSINKKIEKELNKQNKLSREENLIYSEISLGERKIEGLESQRTELKKDIQYFEEEITKIEQKLEGLDHFIAFKMNLTRLEADLKIVKNEIDAIDI</sequence>
<feature type="domain" description="Rad50/SbcC-type AAA" evidence="2">
    <location>
        <begin position="2"/>
        <end position="260"/>
    </location>
</feature>
<dbReference type="Proteomes" id="UP000474777">
    <property type="component" value="Unassembled WGS sequence"/>
</dbReference>
<dbReference type="GO" id="GO:0006302">
    <property type="term" value="P:double-strand break repair"/>
    <property type="evidence" value="ECO:0007669"/>
    <property type="project" value="InterPro"/>
</dbReference>
<dbReference type="Pfam" id="PF13476">
    <property type="entry name" value="AAA_23"/>
    <property type="match status" value="1"/>
</dbReference>
<evidence type="ECO:0000313" key="4">
    <source>
        <dbReference type="Proteomes" id="UP000474777"/>
    </source>
</evidence>
<dbReference type="Gene3D" id="3.40.50.300">
    <property type="entry name" value="P-loop containing nucleotide triphosphate hydrolases"/>
    <property type="match status" value="1"/>
</dbReference>
<feature type="coiled-coil region" evidence="1">
    <location>
        <begin position="224"/>
        <end position="258"/>
    </location>
</feature>
<keyword evidence="4" id="KW-1185">Reference proteome</keyword>
<dbReference type="EMBL" id="JAAGWD010000023">
    <property type="protein sequence ID" value="NEM99763.1"/>
    <property type="molecule type" value="Genomic_DNA"/>
</dbReference>